<dbReference type="HOGENOM" id="CLU_2094482_0_0_10"/>
<dbReference type="Proteomes" id="UP000003598">
    <property type="component" value="Unassembled WGS sequence"/>
</dbReference>
<keyword evidence="3" id="KW-1185">Reference proteome</keyword>
<feature type="transmembrane region" description="Helical" evidence="1">
    <location>
        <begin position="29"/>
        <end position="50"/>
    </location>
</feature>
<gene>
    <name evidence="2" type="ORF">HMPREF9441_00921</name>
</gene>
<evidence type="ECO:0000313" key="3">
    <source>
        <dbReference type="Proteomes" id="UP000003598"/>
    </source>
</evidence>
<dbReference type="AlphaFoldDB" id="G5SNJ2"/>
<protein>
    <submittedName>
        <fullName evidence="2">Uncharacterized protein</fullName>
    </submittedName>
</protein>
<sequence>MELLEKTDNTLFHFMFCPFVIRIHSFAKIWKLFCLPKFLEYLFYMIYVFVRNEPKVSFLFFIQLGVVLSFRIVELYIIISTNEWREKATKRKNRPFTLVRMGIYLFAMFHTNETKP</sequence>
<evidence type="ECO:0000256" key="1">
    <source>
        <dbReference type="SAM" id="Phobius"/>
    </source>
</evidence>
<comment type="caution">
    <text evidence="2">The sequence shown here is derived from an EMBL/GenBank/DDBJ whole genome shotgun (WGS) entry which is preliminary data.</text>
</comment>
<proteinExistence type="predicted"/>
<keyword evidence="1" id="KW-0472">Membrane</keyword>
<reference evidence="2 3" key="1">
    <citation type="submission" date="2011-03" db="EMBL/GenBank/DDBJ databases">
        <authorList>
            <person name="Weinstock G."/>
            <person name="Sodergren E."/>
            <person name="Clifton S."/>
            <person name="Fulton L."/>
            <person name="Fulton B."/>
            <person name="Courtney L."/>
            <person name="Fronick C."/>
            <person name="Harrison M."/>
            <person name="Strong C."/>
            <person name="Farmer C."/>
            <person name="Delahaunty K."/>
            <person name="Markovic C."/>
            <person name="Hall O."/>
            <person name="Minx P."/>
            <person name="Tomlinson C."/>
            <person name="Mitreva M."/>
            <person name="Hou S."/>
            <person name="Chen J."/>
            <person name="Wollam A."/>
            <person name="Pepin K.H."/>
            <person name="Johnson M."/>
            <person name="Bhonagiri V."/>
            <person name="Zhang X."/>
            <person name="Suruliraj S."/>
            <person name="Warren W."/>
            <person name="Chinwalla A."/>
            <person name="Mardis E.R."/>
            <person name="Wilson R.K."/>
        </authorList>
    </citation>
    <scope>NUCLEOTIDE SEQUENCE [LARGE SCALE GENOMIC DNA]</scope>
    <source>
        <strain evidence="2 3">YIT 11840</strain>
    </source>
</reference>
<keyword evidence="1" id="KW-0812">Transmembrane</keyword>
<keyword evidence="1" id="KW-1133">Transmembrane helix</keyword>
<organism evidence="2 3">
    <name type="scientific">Paraprevotella clara YIT 11840</name>
    <dbReference type="NCBI Taxonomy" id="762968"/>
    <lineage>
        <taxon>Bacteria</taxon>
        <taxon>Pseudomonadati</taxon>
        <taxon>Bacteroidota</taxon>
        <taxon>Bacteroidia</taxon>
        <taxon>Bacteroidales</taxon>
        <taxon>Prevotellaceae</taxon>
        <taxon>Paraprevotella</taxon>
    </lineage>
</organism>
<feature type="transmembrane region" description="Helical" evidence="1">
    <location>
        <begin position="56"/>
        <end position="79"/>
    </location>
</feature>
<dbReference type="EMBL" id="AFFY01000015">
    <property type="protein sequence ID" value="EHH01258.1"/>
    <property type="molecule type" value="Genomic_DNA"/>
</dbReference>
<evidence type="ECO:0000313" key="2">
    <source>
        <dbReference type="EMBL" id="EHH01258.1"/>
    </source>
</evidence>
<name>G5SNJ2_9BACT</name>
<accession>G5SNJ2</accession>
<dbReference type="STRING" id="762968.HMPREF9441_00921"/>